<feature type="region of interest" description="Disordered" evidence="1">
    <location>
        <begin position="61"/>
        <end position="101"/>
    </location>
</feature>
<evidence type="ECO:0000313" key="3">
    <source>
        <dbReference type="Proteomes" id="UP000694044"/>
    </source>
</evidence>
<accession>A0A8T1VZ27</accession>
<organism evidence="2 3">
    <name type="scientific">Phytophthora pseudosyringae</name>
    <dbReference type="NCBI Taxonomy" id="221518"/>
    <lineage>
        <taxon>Eukaryota</taxon>
        <taxon>Sar</taxon>
        <taxon>Stramenopiles</taxon>
        <taxon>Oomycota</taxon>
        <taxon>Peronosporomycetes</taxon>
        <taxon>Peronosporales</taxon>
        <taxon>Peronosporaceae</taxon>
        <taxon>Phytophthora</taxon>
    </lineage>
</organism>
<protein>
    <submittedName>
        <fullName evidence="2">Uncharacterized protein</fullName>
    </submittedName>
</protein>
<evidence type="ECO:0000313" key="2">
    <source>
        <dbReference type="EMBL" id="KAG7385209.1"/>
    </source>
</evidence>
<proteinExistence type="predicted"/>
<reference evidence="2" key="1">
    <citation type="submission" date="2021-02" db="EMBL/GenBank/DDBJ databases">
        <authorList>
            <person name="Palmer J.M."/>
        </authorList>
    </citation>
    <scope>NUCLEOTIDE SEQUENCE</scope>
    <source>
        <strain evidence="2">SCRP734</strain>
    </source>
</reference>
<dbReference type="AlphaFoldDB" id="A0A8T1VZ27"/>
<dbReference type="EMBL" id="JAGDFM010000127">
    <property type="protein sequence ID" value="KAG7385209.1"/>
    <property type="molecule type" value="Genomic_DNA"/>
</dbReference>
<dbReference type="OrthoDB" id="111591at2759"/>
<sequence length="101" mass="11188">MIKRRADRFGSRVKDGGALWRKLRTYRLVTGSSIAPSRASLLNAALPGAIQQTDEAVMCQHRSSREEIDISSSTRPGEVAETSQQDVELSSTSRRTKPSRK</sequence>
<name>A0A8T1VZ27_9STRA</name>
<evidence type="ECO:0000256" key="1">
    <source>
        <dbReference type="SAM" id="MobiDB-lite"/>
    </source>
</evidence>
<keyword evidence="3" id="KW-1185">Reference proteome</keyword>
<comment type="caution">
    <text evidence="2">The sequence shown here is derived from an EMBL/GenBank/DDBJ whole genome shotgun (WGS) entry which is preliminary data.</text>
</comment>
<gene>
    <name evidence="2" type="ORF">PHYPSEUDO_001751</name>
</gene>
<dbReference type="Proteomes" id="UP000694044">
    <property type="component" value="Unassembled WGS sequence"/>
</dbReference>